<keyword evidence="4" id="KW-1185">Reference proteome</keyword>
<dbReference type="InterPro" id="IPR043502">
    <property type="entry name" value="DNA/RNA_pol_sf"/>
</dbReference>
<dbReference type="Proteomes" id="UP000002058">
    <property type="component" value="Unassembled WGS sequence"/>
</dbReference>
<dbReference type="PANTHER" id="PTHR24559">
    <property type="entry name" value="TRANSPOSON TY3-I GAG-POL POLYPROTEIN"/>
    <property type="match status" value="1"/>
</dbReference>
<accession>C4JNN7</accession>
<dbReference type="Gene3D" id="3.30.70.270">
    <property type="match status" value="1"/>
</dbReference>
<dbReference type="InterPro" id="IPR043128">
    <property type="entry name" value="Rev_trsase/Diguanyl_cyclase"/>
</dbReference>
<dbReference type="eggNOG" id="KOG0017">
    <property type="taxonomic scope" value="Eukaryota"/>
</dbReference>
<dbReference type="SUPFAM" id="SSF56672">
    <property type="entry name" value="DNA/RNA polymerases"/>
    <property type="match status" value="1"/>
</dbReference>
<feature type="domain" description="Reverse transcriptase" evidence="2">
    <location>
        <begin position="5"/>
        <end position="81"/>
    </location>
</feature>
<dbReference type="InterPro" id="IPR053134">
    <property type="entry name" value="RNA-dir_DNA_polymerase"/>
</dbReference>
<dbReference type="InterPro" id="IPR000477">
    <property type="entry name" value="RT_dom"/>
</dbReference>
<evidence type="ECO:0000313" key="3">
    <source>
        <dbReference type="EMBL" id="EEP78190.1"/>
    </source>
</evidence>
<dbReference type="STRING" id="336963.C4JNN7"/>
<dbReference type="VEuPathDB" id="FungiDB:UREG_03035"/>
<dbReference type="InParanoid" id="C4JNN7"/>
<dbReference type="HOGENOM" id="CLU_000384_33_7_1"/>
<protein>
    <recommendedName>
        <fullName evidence="2">Reverse transcriptase domain-containing protein</fullName>
    </recommendedName>
</protein>
<evidence type="ECO:0000256" key="1">
    <source>
        <dbReference type="SAM" id="Phobius"/>
    </source>
</evidence>
<evidence type="ECO:0000259" key="2">
    <source>
        <dbReference type="Pfam" id="PF00078"/>
    </source>
</evidence>
<dbReference type="OMA" id="EYCGHIV"/>
<reference evidence="4" key="1">
    <citation type="journal article" date="2009" name="Genome Res.">
        <title>Comparative genomic analyses of the human fungal pathogens Coccidioides and their relatives.</title>
        <authorList>
            <person name="Sharpton T.J."/>
            <person name="Stajich J.E."/>
            <person name="Rounsley S.D."/>
            <person name="Gardner M.J."/>
            <person name="Wortman J.R."/>
            <person name="Jordar V.S."/>
            <person name="Maiti R."/>
            <person name="Kodira C.D."/>
            <person name="Neafsey D.E."/>
            <person name="Zeng Q."/>
            <person name="Hung C.-Y."/>
            <person name="McMahan C."/>
            <person name="Muszewska A."/>
            <person name="Grynberg M."/>
            <person name="Mandel M.A."/>
            <person name="Kellner E.M."/>
            <person name="Barker B.M."/>
            <person name="Galgiani J.N."/>
            <person name="Orbach M.J."/>
            <person name="Kirkland T.N."/>
            <person name="Cole G.T."/>
            <person name="Henn M.R."/>
            <person name="Birren B.W."/>
            <person name="Taylor J.W."/>
        </authorList>
    </citation>
    <scope>NUCLEOTIDE SEQUENCE [LARGE SCALE GENOMIC DNA]</scope>
    <source>
        <strain evidence="4">UAMH 1704</strain>
    </source>
</reference>
<dbReference type="OrthoDB" id="4499277at2759"/>
<keyword evidence="1" id="KW-0472">Membrane</keyword>
<sequence length="87" mass="10678">MSFRLTNTPLLFQMMMNVVLIKYTGIFYLMYLNNIIVFLKFMKEHLKHLKKVFNKFHAHKLYIKMFKCIFLKNKLEYCGHIVRKEVI</sequence>
<keyword evidence="1" id="KW-0812">Transmembrane</keyword>
<dbReference type="RefSeq" id="XP_002543519.1">
    <property type="nucleotide sequence ID" value="XM_002543473.1"/>
</dbReference>
<feature type="transmembrane region" description="Helical" evidence="1">
    <location>
        <begin position="20"/>
        <end position="41"/>
    </location>
</feature>
<gene>
    <name evidence="3" type="ORF">UREG_03035</name>
</gene>
<dbReference type="KEGG" id="ure:UREG_03035"/>
<dbReference type="EMBL" id="CH476616">
    <property type="protein sequence ID" value="EEP78190.1"/>
    <property type="molecule type" value="Genomic_DNA"/>
</dbReference>
<evidence type="ECO:0000313" key="4">
    <source>
        <dbReference type="Proteomes" id="UP000002058"/>
    </source>
</evidence>
<keyword evidence="1" id="KW-1133">Transmembrane helix</keyword>
<proteinExistence type="predicted"/>
<dbReference type="PANTHER" id="PTHR24559:SF444">
    <property type="entry name" value="REVERSE TRANSCRIPTASE DOMAIN-CONTAINING PROTEIN"/>
    <property type="match status" value="1"/>
</dbReference>
<dbReference type="GeneID" id="8439381"/>
<dbReference type="Pfam" id="PF00078">
    <property type="entry name" value="RVT_1"/>
    <property type="match status" value="1"/>
</dbReference>
<organism evidence="3 4">
    <name type="scientific">Uncinocarpus reesii (strain UAMH 1704)</name>
    <dbReference type="NCBI Taxonomy" id="336963"/>
    <lineage>
        <taxon>Eukaryota</taxon>
        <taxon>Fungi</taxon>
        <taxon>Dikarya</taxon>
        <taxon>Ascomycota</taxon>
        <taxon>Pezizomycotina</taxon>
        <taxon>Eurotiomycetes</taxon>
        <taxon>Eurotiomycetidae</taxon>
        <taxon>Onygenales</taxon>
        <taxon>Onygenaceae</taxon>
        <taxon>Uncinocarpus</taxon>
    </lineage>
</organism>
<name>C4JNN7_UNCRE</name>
<dbReference type="AlphaFoldDB" id="C4JNN7"/>